<dbReference type="Gene3D" id="3.40.630.30">
    <property type="match status" value="1"/>
</dbReference>
<dbReference type="InterPro" id="IPR056935">
    <property type="entry name" value="Rv0428c-like_C"/>
</dbReference>
<proteinExistence type="predicted"/>
<organism evidence="2 3">
    <name type="scientific">Muricoccus roseus</name>
    <dbReference type="NCBI Taxonomy" id="198092"/>
    <lineage>
        <taxon>Bacteria</taxon>
        <taxon>Pseudomonadati</taxon>
        <taxon>Pseudomonadota</taxon>
        <taxon>Alphaproteobacteria</taxon>
        <taxon>Acetobacterales</taxon>
        <taxon>Roseomonadaceae</taxon>
        <taxon>Muricoccus</taxon>
    </lineage>
</organism>
<dbReference type="EMBL" id="FQZF01000007">
    <property type="protein sequence ID" value="SHJ00377.1"/>
    <property type="molecule type" value="Genomic_DNA"/>
</dbReference>
<accession>A0A1M6FRR6</accession>
<dbReference type="InterPro" id="IPR016181">
    <property type="entry name" value="Acyl_CoA_acyltransferase"/>
</dbReference>
<name>A0A1M6FRR6_9PROT</name>
<evidence type="ECO:0000313" key="2">
    <source>
        <dbReference type="EMBL" id="SHJ00377.1"/>
    </source>
</evidence>
<dbReference type="Proteomes" id="UP000184387">
    <property type="component" value="Unassembled WGS sequence"/>
</dbReference>
<evidence type="ECO:0000259" key="1">
    <source>
        <dbReference type="PROSITE" id="PS51186"/>
    </source>
</evidence>
<evidence type="ECO:0000313" key="3">
    <source>
        <dbReference type="Proteomes" id="UP000184387"/>
    </source>
</evidence>
<dbReference type="Pfam" id="PF24553">
    <property type="entry name" value="Rv0428c_C"/>
    <property type="match status" value="1"/>
</dbReference>
<protein>
    <submittedName>
        <fullName evidence="2">Acetyltransferase (GNAT) family protein</fullName>
    </submittedName>
</protein>
<keyword evidence="2" id="KW-0808">Transferase</keyword>
<feature type="domain" description="N-acetyltransferase" evidence="1">
    <location>
        <begin position="108"/>
        <end position="249"/>
    </location>
</feature>
<dbReference type="SUPFAM" id="SSF55729">
    <property type="entry name" value="Acyl-CoA N-acyltransferases (Nat)"/>
    <property type="match status" value="1"/>
</dbReference>
<reference evidence="2 3" key="1">
    <citation type="submission" date="2016-11" db="EMBL/GenBank/DDBJ databases">
        <authorList>
            <person name="Jaros S."/>
            <person name="Januszkiewicz K."/>
            <person name="Wedrychowicz H."/>
        </authorList>
    </citation>
    <scope>NUCLEOTIDE SEQUENCE [LARGE SCALE GENOMIC DNA]</scope>
    <source>
        <strain evidence="2 3">DSM 14916</strain>
    </source>
</reference>
<dbReference type="PROSITE" id="PS51186">
    <property type="entry name" value="GNAT"/>
    <property type="match status" value="1"/>
</dbReference>
<gene>
    <name evidence="2" type="ORF">SAMN02745194_01546</name>
</gene>
<sequence length="249" mass="26317">MGQGMVAADVALLERAALNAVPAPRVAWDGAFVLRAFLGGTGRANAACSLDPSPDGELPGRIARIEAHYARLGLPCRFRSTPLDPPGLTGLLEERGYREAEGAVVMQGVVPPLTDPSARWGEEPDAEWLSVLSTAEYQGPARRAEKEKAVPLLARPATWLVLREDGVAAACGHAVADGGLCGVFDLAVRPEFRRRGLGGRLLGALAGWGASQGAGLCWLQVAPGNAGARRIYVAAGFLEAYRYRYFVKG</sequence>
<dbReference type="InterPro" id="IPR000182">
    <property type="entry name" value="GNAT_dom"/>
</dbReference>
<dbReference type="STRING" id="198092.SAMN02745194_01546"/>
<dbReference type="RefSeq" id="WP_073133255.1">
    <property type="nucleotide sequence ID" value="NZ_FQZF01000007.1"/>
</dbReference>
<dbReference type="AlphaFoldDB" id="A0A1M6FRR6"/>
<dbReference type="OrthoDB" id="9775595at2"/>
<dbReference type="GO" id="GO:0016747">
    <property type="term" value="F:acyltransferase activity, transferring groups other than amino-acyl groups"/>
    <property type="evidence" value="ECO:0007669"/>
    <property type="project" value="InterPro"/>
</dbReference>
<keyword evidence="3" id="KW-1185">Reference proteome</keyword>